<evidence type="ECO:0000256" key="3">
    <source>
        <dbReference type="ARBA" id="ARBA00023163"/>
    </source>
</evidence>
<evidence type="ECO:0000256" key="2">
    <source>
        <dbReference type="ARBA" id="ARBA00023125"/>
    </source>
</evidence>
<sequence length="377" mass="39354">MSETPRRSEERRAATLSDVAALAGVSPGTASKALNGRGNLRPETRERVTEAARKLGFHPNEAARSLLSGRTYTVGLITTDSVGRFSLPVLLGAEDALGAGRISVFLCDTRGDAIREQHYVSTLLSRRIDGLIVAGRRTDARPPLALPAPVPVVYAFGPSTDAGDASVAPDDAGGARLAIEHLLATGRRRIAHITGPVHHAAATVRAEHAARALAEAGLEPAGGRALFGEWSEAWGRQGVHAALRADPEVDAVFCGSDQIARGAADALRESGYRVPEDIALAGYDNWEVMAAATRPPLTTVDMNLTEVGRTAALRLMEAIDGRPSRGVEFVPSRLVVRESTGTSPTTPTTPTTPTGGDVPSASSGGGTAGGRRSTDRT</sequence>
<dbReference type="InterPro" id="IPR000843">
    <property type="entry name" value="HTH_LacI"/>
</dbReference>
<dbReference type="PANTHER" id="PTHR30146:SF109">
    <property type="entry name" value="HTH-TYPE TRANSCRIPTIONAL REGULATOR GALS"/>
    <property type="match status" value="1"/>
</dbReference>
<dbReference type="GO" id="GO:0003700">
    <property type="term" value="F:DNA-binding transcription factor activity"/>
    <property type="evidence" value="ECO:0007669"/>
    <property type="project" value="TreeGrafter"/>
</dbReference>
<dbReference type="PROSITE" id="PS50932">
    <property type="entry name" value="HTH_LACI_2"/>
    <property type="match status" value="1"/>
</dbReference>
<protein>
    <submittedName>
        <fullName evidence="6">LacI family DNA-binding transcriptional regulator</fullName>
    </submittedName>
</protein>
<comment type="caution">
    <text evidence="6">The sequence shown here is derived from an EMBL/GenBank/DDBJ whole genome shotgun (WGS) entry which is preliminary data.</text>
</comment>
<dbReference type="Proteomes" id="UP000314251">
    <property type="component" value="Unassembled WGS sequence"/>
</dbReference>
<dbReference type="Pfam" id="PF13377">
    <property type="entry name" value="Peripla_BP_3"/>
    <property type="match status" value="1"/>
</dbReference>
<dbReference type="OrthoDB" id="3467214at2"/>
<dbReference type="AlphaFoldDB" id="A0A5N6ACV1"/>
<evidence type="ECO:0000256" key="4">
    <source>
        <dbReference type="SAM" id="MobiDB-lite"/>
    </source>
</evidence>
<feature type="compositionally biased region" description="Low complexity" evidence="4">
    <location>
        <begin position="339"/>
        <end position="362"/>
    </location>
</feature>
<name>A0A5N6ACV1_9ACTN</name>
<reference evidence="6" key="1">
    <citation type="submission" date="2019-10" db="EMBL/GenBank/DDBJ databases">
        <title>Nonomuraea sp. nov., isolated from Phyllanthus amarus.</title>
        <authorList>
            <person name="Klykleung N."/>
            <person name="Tanasupawat S."/>
        </authorList>
    </citation>
    <scope>NUCLEOTIDE SEQUENCE [LARGE SCALE GENOMIC DNA]</scope>
    <source>
        <strain evidence="6">3MP-10</strain>
    </source>
</reference>
<dbReference type="PROSITE" id="PS00356">
    <property type="entry name" value="HTH_LACI_1"/>
    <property type="match status" value="1"/>
</dbReference>
<dbReference type="SMART" id="SM00354">
    <property type="entry name" value="HTH_LACI"/>
    <property type="match status" value="1"/>
</dbReference>
<dbReference type="CDD" id="cd06288">
    <property type="entry name" value="PBP1_sucrose_transcription_regulator"/>
    <property type="match status" value="1"/>
</dbReference>
<dbReference type="Gene3D" id="3.40.50.2300">
    <property type="match status" value="2"/>
</dbReference>
<dbReference type="Gene3D" id="1.10.260.40">
    <property type="entry name" value="lambda repressor-like DNA-binding domains"/>
    <property type="match status" value="1"/>
</dbReference>
<dbReference type="SUPFAM" id="SSF53822">
    <property type="entry name" value="Periplasmic binding protein-like I"/>
    <property type="match status" value="1"/>
</dbReference>
<dbReference type="RefSeq" id="WP_139667800.1">
    <property type="nucleotide sequence ID" value="NZ_VDLY02000007.1"/>
</dbReference>
<dbReference type="EMBL" id="VDLY02000007">
    <property type="protein sequence ID" value="KAB8165776.1"/>
    <property type="molecule type" value="Genomic_DNA"/>
</dbReference>
<dbReference type="GO" id="GO:0000976">
    <property type="term" value="F:transcription cis-regulatory region binding"/>
    <property type="evidence" value="ECO:0007669"/>
    <property type="project" value="TreeGrafter"/>
</dbReference>
<dbReference type="InterPro" id="IPR046335">
    <property type="entry name" value="LacI/GalR-like_sensor"/>
</dbReference>
<dbReference type="PANTHER" id="PTHR30146">
    <property type="entry name" value="LACI-RELATED TRANSCRIPTIONAL REPRESSOR"/>
    <property type="match status" value="1"/>
</dbReference>
<evidence type="ECO:0000259" key="5">
    <source>
        <dbReference type="PROSITE" id="PS50932"/>
    </source>
</evidence>
<dbReference type="CDD" id="cd01392">
    <property type="entry name" value="HTH_LacI"/>
    <property type="match status" value="1"/>
</dbReference>
<gene>
    <name evidence="6" type="ORF">FH607_012660</name>
</gene>
<dbReference type="SUPFAM" id="SSF47413">
    <property type="entry name" value="lambda repressor-like DNA-binding domains"/>
    <property type="match status" value="1"/>
</dbReference>
<evidence type="ECO:0000313" key="7">
    <source>
        <dbReference type="Proteomes" id="UP000314251"/>
    </source>
</evidence>
<accession>A0A5N6ACV1</accession>
<keyword evidence="2 6" id="KW-0238">DNA-binding</keyword>
<evidence type="ECO:0000256" key="1">
    <source>
        <dbReference type="ARBA" id="ARBA00023015"/>
    </source>
</evidence>
<organism evidence="6 7">
    <name type="scientific">Streptomyces mimosae</name>
    <dbReference type="NCBI Taxonomy" id="2586635"/>
    <lineage>
        <taxon>Bacteria</taxon>
        <taxon>Bacillati</taxon>
        <taxon>Actinomycetota</taxon>
        <taxon>Actinomycetes</taxon>
        <taxon>Kitasatosporales</taxon>
        <taxon>Streptomycetaceae</taxon>
        <taxon>Streptomyces</taxon>
    </lineage>
</organism>
<keyword evidence="1" id="KW-0805">Transcription regulation</keyword>
<dbReference type="InterPro" id="IPR028082">
    <property type="entry name" value="Peripla_BP_I"/>
</dbReference>
<keyword evidence="3" id="KW-0804">Transcription</keyword>
<dbReference type="InterPro" id="IPR010982">
    <property type="entry name" value="Lambda_DNA-bd_dom_sf"/>
</dbReference>
<keyword evidence="7" id="KW-1185">Reference proteome</keyword>
<dbReference type="Pfam" id="PF00356">
    <property type="entry name" value="LacI"/>
    <property type="match status" value="1"/>
</dbReference>
<evidence type="ECO:0000313" key="6">
    <source>
        <dbReference type="EMBL" id="KAB8165776.1"/>
    </source>
</evidence>
<proteinExistence type="predicted"/>
<feature type="region of interest" description="Disordered" evidence="4">
    <location>
        <begin position="335"/>
        <end position="377"/>
    </location>
</feature>
<feature type="domain" description="HTH lacI-type" evidence="5">
    <location>
        <begin position="14"/>
        <end position="68"/>
    </location>
</feature>